<keyword evidence="4 13" id="KW-0963">Cytoplasm</keyword>
<comment type="catalytic activity">
    <reaction evidence="12 13 14">
        <text>tRNA(Lys) + L-lysine + ATP = L-lysyl-tRNA(Lys) + AMP + diphosphate</text>
        <dbReference type="Rhea" id="RHEA:20792"/>
        <dbReference type="Rhea" id="RHEA-COMP:9696"/>
        <dbReference type="Rhea" id="RHEA-COMP:9697"/>
        <dbReference type="ChEBI" id="CHEBI:30616"/>
        <dbReference type="ChEBI" id="CHEBI:32551"/>
        <dbReference type="ChEBI" id="CHEBI:33019"/>
        <dbReference type="ChEBI" id="CHEBI:78442"/>
        <dbReference type="ChEBI" id="CHEBI:78529"/>
        <dbReference type="ChEBI" id="CHEBI:456215"/>
        <dbReference type="EC" id="6.1.1.6"/>
    </reaction>
</comment>
<evidence type="ECO:0000256" key="7">
    <source>
        <dbReference type="ARBA" id="ARBA00022741"/>
    </source>
</evidence>
<dbReference type="InterPro" id="IPR045864">
    <property type="entry name" value="aa-tRNA-synth_II/BPL/LPL"/>
</dbReference>
<protein>
    <recommendedName>
        <fullName evidence="13">Lysine--tRNA ligase</fullName>
        <ecNumber evidence="13">6.1.1.6</ecNumber>
    </recommendedName>
    <alternativeName>
        <fullName evidence="13">Lysyl-tRNA synthetase</fullName>
        <shortName evidence="13">LysRS</shortName>
    </alternativeName>
</protein>
<keyword evidence="10 13" id="KW-0648">Protein biosynthesis</keyword>
<organism evidence="16 17">
    <name type="scientific">Archangium gephyra</name>
    <dbReference type="NCBI Taxonomy" id="48"/>
    <lineage>
        <taxon>Bacteria</taxon>
        <taxon>Pseudomonadati</taxon>
        <taxon>Myxococcota</taxon>
        <taxon>Myxococcia</taxon>
        <taxon>Myxococcales</taxon>
        <taxon>Cystobacterineae</taxon>
        <taxon>Archangiaceae</taxon>
        <taxon>Archangium</taxon>
    </lineage>
</organism>
<dbReference type="EC" id="6.1.1.6" evidence="13"/>
<dbReference type="Gene3D" id="2.40.50.140">
    <property type="entry name" value="Nucleic acid-binding proteins"/>
    <property type="match status" value="1"/>
</dbReference>
<dbReference type="PANTHER" id="PTHR42918">
    <property type="entry name" value="LYSYL-TRNA SYNTHETASE"/>
    <property type="match status" value="1"/>
</dbReference>
<dbReference type="SUPFAM" id="SSF50249">
    <property type="entry name" value="Nucleic acid-binding proteins"/>
    <property type="match status" value="1"/>
</dbReference>
<comment type="cofactor">
    <cofactor evidence="13 14">
        <name>Mg(2+)</name>
        <dbReference type="ChEBI" id="CHEBI:18420"/>
    </cofactor>
    <text evidence="13 14">Binds 3 Mg(2+) ions per subunit.</text>
</comment>
<gene>
    <name evidence="13 16" type="primary">lysS</name>
    <name evidence="16" type="ORF">DI536_25305</name>
</gene>
<evidence type="ECO:0000256" key="6">
    <source>
        <dbReference type="ARBA" id="ARBA00022723"/>
    </source>
</evidence>
<dbReference type="HAMAP" id="MF_00252">
    <property type="entry name" value="Lys_tRNA_synth_class2"/>
    <property type="match status" value="1"/>
</dbReference>
<dbReference type="GO" id="GO:0004824">
    <property type="term" value="F:lysine-tRNA ligase activity"/>
    <property type="evidence" value="ECO:0007669"/>
    <property type="project" value="UniProtKB-UniRule"/>
</dbReference>
<feature type="binding site" evidence="13">
    <location>
        <position position="491"/>
    </location>
    <ligand>
        <name>Mg(2+)</name>
        <dbReference type="ChEBI" id="CHEBI:18420"/>
        <label>1</label>
    </ligand>
</feature>
<dbReference type="InterPro" id="IPR018149">
    <property type="entry name" value="Lys-tRNA-synth_II_C"/>
</dbReference>
<dbReference type="NCBIfam" id="NF001756">
    <property type="entry name" value="PRK00484.1"/>
    <property type="match status" value="1"/>
</dbReference>
<dbReference type="GO" id="GO:0005829">
    <property type="term" value="C:cytosol"/>
    <property type="evidence" value="ECO:0007669"/>
    <property type="project" value="TreeGrafter"/>
</dbReference>
<sequence>MADDVSAVELKLLDERKNKAKQLQELGVNPYGNGFSPDSLAAELLAKFGEVEPAQLEADKPGPFTLAGRVVSVRDFGKAAFVVLQDRSGSLQVHVKKDALGDDTFKIWKLTDLADFIGVTGTLFKSKTGELTLAATSLKFLGKALRGLPGKYSGDDVKVKLSPEQMTRVKAAADAVMAAVTAAPQDQREKARADAVAEQSKALAGDELKALPGAVNKAWAESQALADVEERYRRRYVDLLSNASTRETFKKRTKLVQFIRDFLNRRDFLEVETPMMHSLVSGAAARPFVTHHNTYDIDLFMRIAPELYLKRLVVGGFDRVYEINRNFRNEGVSTRHNPEFTMLEFYQAYATYEDLMDLTEEMISEAAVAVTGSSVVKYGEHTIDFKKGWPRIPMTEAISQRVPELKAADFADVEKLRAVALRGAEEKDKAAISTMNIGELITALFEMHVEGTLIQPTFITQFPVESSPLARRNDANPAVTDRFELFIVGREIANAFSELNDPVDQAGRFQAQLDAKTRGQQETMDFDHDYIRALEHGLPPTAGQGIGIDRLAMLLTDAPSIRDVILFPLLKPTK</sequence>
<reference evidence="16 17" key="1">
    <citation type="submission" date="2017-08" db="EMBL/GenBank/DDBJ databases">
        <title>Infants hospitalized years apart are colonized by the same room-sourced microbial strains.</title>
        <authorList>
            <person name="Brooks B."/>
            <person name="Olm M.R."/>
            <person name="Firek B.A."/>
            <person name="Baker R."/>
            <person name="Thomas B.C."/>
            <person name="Morowitz M.J."/>
            <person name="Banfield J.F."/>
        </authorList>
    </citation>
    <scope>NUCLEOTIDE SEQUENCE [LARGE SCALE GENOMIC DNA]</scope>
    <source>
        <strain evidence="16">S2_003_000_R2_14</strain>
    </source>
</reference>
<evidence type="ECO:0000256" key="1">
    <source>
        <dbReference type="ARBA" id="ARBA00004496"/>
    </source>
</evidence>
<feature type="binding site" evidence="13">
    <location>
        <position position="484"/>
    </location>
    <ligand>
        <name>Mg(2+)</name>
        <dbReference type="ChEBI" id="CHEBI:18420"/>
        <label>1</label>
    </ligand>
</feature>
<dbReference type="InterPro" id="IPR044136">
    <property type="entry name" value="Lys-tRNA-ligase_II_N"/>
</dbReference>
<evidence type="ECO:0000256" key="3">
    <source>
        <dbReference type="ARBA" id="ARBA00011738"/>
    </source>
</evidence>
<evidence type="ECO:0000256" key="2">
    <source>
        <dbReference type="ARBA" id="ARBA00008226"/>
    </source>
</evidence>
<keyword evidence="5 13" id="KW-0436">Ligase</keyword>
<comment type="subunit">
    <text evidence="3 13">Homodimer.</text>
</comment>
<dbReference type="GO" id="GO:0000287">
    <property type="term" value="F:magnesium ion binding"/>
    <property type="evidence" value="ECO:0007669"/>
    <property type="project" value="UniProtKB-UniRule"/>
</dbReference>
<dbReference type="GO" id="GO:0005524">
    <property type="term" value="F:ATP binding"/>
    <property type="evidence" value="ECO:0007669"/>
    <property type="project" value="UniProtKB-UniRule"/>
</dbReference>
<dbReference type="Gene3D" id="3.30.930.10">
    <property type="entry name" value="Bira Bifunctional Protein, Domain 2"/>
    <property type="match status" value="1"/>
</dbReference>
<evidence type="ECO:0000256" key="12">
    <source>
        <dbReference type="ARBA" id="ARBA00048573"/>
    </source>
</evidence>
<keyword evidence="8 13" id="KW-0067">ATP-binding</keyword>
<dbReference type="AlphaFoldDB" id="A0A2W5UH24"/>
<dbReference type="InterPro" id="IPR012340">
    <property type="entry name" value="NA-bd_OB-fold"/>
</dbReference>
<evidence type="ECO:0000256" key="8">
    <source>
        <dbReference type="ARBA" id="ARBA00022840"/>
    </source>
</evidence>
<proteinExistence type="inferred from homology"/>
<dbReference type="InterPro" id="IPR004364">
    <property type="entry name" value="Aa-tRNA-synt_II"/>
</dbReference>
<evidence type="ECO:0000256" key="11">
    <source>
        <dbReference type="ARBA" id="ARBA00023146"/>
    </source>
</evidence>
<dbReference type="FunFam" id="3.30.930.10:FF:000001">
    <property type="entry name" value="Lysine--tRNA ligase"/>
    <property type="match status" value="1"/>
</dbReference>
<evidence type="ECO:0000256" key="13">
    <source>
        <dbReference type="HAMAP-Rule" id="MF_00252"/>
    </source>
</evidence>
<keyword evidence="7 13" id="KW-0547">Nucleotide-binding</keyword>
<evidence type="ECO:0000259" key="15">
    <source>
        <dbReference type="PROSITE" id="PS50862"/>
    </source>
</evidence>
<dbReference type="InterPro" id="IPR002313">
    <property type="entry name" value="Lys-tRNA-ligase_II"/>
</dbReference>
<evidence type="ECO:0000256" key="14">
    <source>
        <dbReference type="RuleBase" id="RU000336"/>
    </source>
</evidence>
<dbReference type="CDD" id="cd00775">
    <property type="entry name" value="LysRS_core"/>
    <property type="match status" value="1"/>
</dbReference>
<comment type="caution">
    <text evidence="16">The sequence shown here is derived from an EMBL/GenBank/DDBJ whole genome shotgun (WGS) entry which is preliminary data.</text>
</comment>
<evidence type="ECO:0000256" key="5">
    <source>
        <dbReference type="ARBA" id="ARBA00022598"/>
    </source>
</evidence>
<feature type="binding site" evidence="13">
    <location>
        <position position="491"/>
    </location>
    <ligand>
        <name>Mg(2+)</name>
        <dbReference type="ChEBI" id="CHEBI:18420"/>
        <label>2</label>
    </ligand>
</feature>
<dbReference type="Pfam" id="PF00152">
    <property type="entry name" value="tRNA-synt_2"/>
    <property type="match status" value="1"/>
</dbReference>
<dbReference type="Pfam" id="PF01336">
    <property type="entry name" value="tRNA_anti-codon"/>
    <property type="match status" value="1"/>
</dbReference>
<dbReference type="NCBIfam" id="TIGR00499">
    <property type="entry name" value="lysS_bact"/>
    <property type="match status" value="1"/>
</dbReference>
<comment type="similarity">
    <text evidence="2 13">Belongs to the class-II aminoacyl-tRNA synthetase family.</text>
</comment>
<dbReference type="PROSITE" id="PS50862">
    <property type="entry name" value="AA_TRNA_LIGASE_II"/>
    <property type="match status" value="1"/>
</dbReference>
<name>A0A2W5UH24_9BACT</name>
<dbReference type="PANTHER" id="PTHR42918:SF15">
    <property type="entry name" value="LYSINE--TRNA LIGASE, CHLOROPLASTIC_MITOCHONDRIAL"/>
    <property type="match status" value="1"/>
</dbReference>
<dbReference type="SUPFAM" id="SSF55681">
    <property type="entry name" value="Class II aaRS and biotin synthetases"/>
    <property type="match status" value="1"/>
</dbReference>
<feature type="domain" description="Aminoacyl-transfer RNA synthetases class-II family profile" evidence="15">
    <location>
        <begin position="249"/>
        <end position="572"/>
    </location>
</feature>
<accession>A0A2W5UH24</accession>
<dbReference type="InterPro" id="IPR004365">
    <property type="entry name" value="NA-bd_OB_tRNA"/>
</dbReference>
<evidence type="ECO:0000256" key="9">
    <source>
        <dbReference type="ARBA" id="ARBA00022842"/>
    </source>
</evidence>
<dbReference type="Proteomes" id="UP000249061">
    <property type="component" value="Unassembled WGS sequence"/>
</dbReference>
<dbReference type="CDD" id="cd04322">
    <property type="entry name" value="LysRS_N"/>
    <property type="match status" value="1"/>
</dbReference>
<evidence type="ECO:0000313" key="17">
    <source>
        <dbReference type="Proteomes" id="UP000249061"/>
    </source>
</evidence>
<keyword evidence="11 13" id="KW-0030">Aminoacyl-tRNA synthetase</keyword>
<dbReference type="GO" id="GO:0006430">
    <property type="term" value="P:lysyl-tRNA aminoacylation"/>
    <property type="evidence" value="ECO:0007669"/>
    <property type="project" value="UniProtKB-UniRule"/>
</dbReference>
<keyword evidence="9 13" id="KW-0460">Magnesium</keyword>
<evidence type="ECO:0000313" key="16">
    <source>
        <dbReference type="EMBL" id="PZR08228.1"/>
    </source>
</evidence>
<keyword evidence="6 13" id="KW-0479">Metal-binding</keyword>
<dbReference type="InterPro" id="IPR006195">
    <property type="entry name" value="aa-tRNA-synth_II"/>
</dbReference>
<dbReference type="GO" id="GO:0000049">
    <property type="term" value="F:tRNA binding"/>
    <property type="evidence" value="ECO:0007669"/>
    <property type="project" value="TreeGrafter"/>
</dbReference>
<evidence type="ECO:0000256" key="10">
    <source>
        <dbReference type="ARBA" id="ARBA00022917"/>
    </source>
</evidence>
<dbReference type="PRINTS" id="PR00982">
    <property type="entry name" value="TRNASYNTHLYS"/>
</dbReference>
<dbReference type="EMBL" id="QFQP01000026">
    <property type="protein sequence ID" value="PZR08228.1"/>
    <property type="molecule type" value="Genomic_DNA"/>
</dbReference>
<comment type="subcellular location">
    <subcellularLocation>
        <location evidence="1 13">Cytoplasm</location>
    </subcellularLocation>
</comment>
<evidence type="ECO:0000256" key="4">
    <source>
        <dbReference type="ARBA" id="ARBA00022490"/>
    </source>
</evidence>